<dbReference type="EMBL" id="AOJE01000038">
    <property type="protein sequence ID" value="ELZ39311.1"/>
    <property type="molecule type" value="Genomic_DNA"/>
</dbReference>
<dbReference type="PATRIC" id="fig|1227484.4.peg.1708"/>
<name>M0DUX8_9EURY</name>
<reference evidence="1 2" key="1">
    <citation type="journal article" date="2014" name="PLoS Genet.">
        <title>Phylogenetically driven sequencing of extremely halophilic archaea reveals strategies for static and dynamic osmo-response.</title>
        <authorList>
            <person name="Becker E.A."/>
            <person name="Seitzer P.M."/>
            <person name="Tritt A."/>
            <person name="Larsen D."/>
            <person name="Krusor M."/>
            <person name="Yao A.I."/>
            <person name="Wu D."/>
            <person name="Madern D."/>
            <person name="Eisen J.A."/>
            <person name="Darling A.E."/>
            <person name="Facciotti M.T."/>
        </authorList>
    </citation>
    <scope>NUCLEOTIDE SEQUENCE [LARGE SCALE GENOMIC DNA]</scope>
    <source>
        <strain evidence="1 2">DSM 1137</strain>
    </source>
</reference>
<organism evidence="1 2">
    <name type="scientific">Halorubrum saccharovorum DSM 1137</name>
    <dbReference type="NCBI Taxonomy" id="1227484"/>
    <lineage>
        <taxon>Archaea</taxon>
        <taxon>Methanobacteriati</taxon>
        <taxon>Methanobacteriota</taxon>
        <taxon>Stenosarchaea group</taxon>
        <taxon>Halobacteria</taxon>
        <taxon>Halobacteriales</taxon>
        <taxon>Haloferacaceae</taxon>
        <taxon>Halorubrum</taxon>
    </lineage>
</organism>
<dbReference type="RefSeq" id="WP_004048212.1">
    <property type="nucleotide sequence ID" value="NZ_AOJE01000038.1"/>
</dbReference>
<evidence type="ECO:0000313" key="1">
    <source>
        <dbReference type="EMBL" id="ELZ39311.1"/>
    </source>
</evidence>
<protein>
    <submittedName>
        <fullName evidence="1">Uncharacterized protein</fullName>
    </submittedName>
</protein>
<proteinExistence type="predicted"/>
<evidence type="ECO:0000313" key="2">
    <source>
        <dbReference type="Proteomes" id="UP000011514"/>
    </source>
</evidence>
<dbReference type="Proteomes" id="UP000011514">
    <property type="component" value="Unassembled WGS sequence"/>
</dbReference>
<dbReference type="OrthoDB" id="376472at2157"/>
<comment type="caution">
    <text evidence="1">The sequence shown here is derived from an EMBL/GenBank/DDBJ whole genome shotgun (WGS) entry which is preliminary data.</text>
</comment>
<accession>M0DUX8</accession>
<gene>
    <name evidence="1" type="ORF">C471_08530</name>
</gene>
<sequence length="155" mass="17492">MRNNEFQERVREECDLPEGWQVAPYTDFGFEVSSFDGETETPRALEITAEDLVVEIVIRHRDMPGRIEALEMSQGETPEKPYLELPSTVGVLQFYDEDVEHAVTAINALADRDVLDKLAEKRDFVERDEQMGVLEAVEEVAGIDPTTVTSTTDSI</sequence>
<dbReference type="AlphaFoldDB" id="M0DUX8"/>
<keyword evidence="2" id="KW-1185">Reference proteome</keyword>